<evidence type="ECO:0000313" key="1">
    <source>
        <dbReference type="EMBL" id="GAH98037.1"/>
    </source>
</evidence>
<dbReference type="EMBL" id="BARV01002961">
    <property type="protein sequence ID" value="GAH98037.1"/>
    <property type="molecule type" value="Genomic_DNA"/>
</dbReference>
<gene>
    <name evidence="1" type="ORF">S06H3_07332</name>
</gene>
<proteinExistence type="predicted"/>
<dbReference type="AlphaFoldDB" id="X1JVD4"/>
<reference evidence="1" key="1">
    <citation type="journal article" date="2014" name="Front. Microbiol.">
        <title>High frequency of phylogenetically diverse reductive dehalogenase-homologous genes in deep subseafloor sedimentary metagenomes.</title>
        <authorList>
            <person name="Kawai M."/>
            <person name="Futagami T."/>
            <person name="Toyoda A."/>
            <person name="Takaki Y."/>
            <person name="Nishi S."/>
            <person name="Hori S."/>
            <person name="Arai W."/>
            <person name="Tsubouchi T."/>
            <person name="Morono Y."/>
            <person name="Uchiyama I."/>
            <person name="Ito T."/>
            <person name="Fujiyama A."/>
            <person name="Inagaki F."/>
            <person name="Takami H."/>
        </authorList>
    </citation>
    <scope>NUCLEOTIDE SEQUENCE</scope>
    <source>
        <strain evidence="1">Expedition CK06-06</strain>
    </source>
</reference>
<sequence length="59" mass="6719">MRILFVFSNINLKCKAPKVTLMCHPEAKPKDLSNEKEILRFAQNDSFAVTLGTLAHFKL</sequence>
<name>X1JVD4_9ZZZZ</name>
<comment type="caution">
    <text evidence="1">The sequence shown here is derived from an EMBL/GenBank/DDBJ whole genome shotgun (WGS) entry which is preliminary data.</text>
</comment>
<accession>X1JVD4</accession>
<protein>
    <submittedName>
        <fullName evidence="1">Uncharacterized protein</fullName>
    </submittedName>
</protein>
<organism evidence="1">
    <name type="scientific">marine sediment metagenome</name>
    <dbReference type="NCBI Taxonomy" id="412755"/>
    <lineage>
        <taxon>unclassified sequences</taxon>
        <taxon>metagenomes</taxon>
        <taxon>ecological metagenomes</taxon>
    </lineage>
</organism>